<evidence type="ECO:0000256" key="7">
    <source>
        <dbReference type="ARBA" id="ARBA00023098"/>
    </source>
</evidence>
<evidence type="ECO:0000256" key="6">
    <source>
        <dbReference type="ARBA" id="ARBA00023002"/>
    </source>
</evidence>
<comment type="subcellular location">
    <subcellularLocation>
        <location evidence="1">Membrane</location>
        <topology evidence="1">Multi-pass membrane protein</topology>
    </subcellularLocation>
</comment>
<dbReference type="GO" id="GO:0016020">
    <property type="term" value="C:membrane"/>
    <property type="evidence" value="ECO:0007669"/>
    <property type="project" value="UniProtKB-SubCell"/>
</dbReference>
<dbReference type="PANTHER" id="PTHR10556:SF28">
    <property type="entry name" value="VERY-LONG-CHAIN ENOYL-COA REDUCTASE"/>
    <property type="match status" value="1"/>
</dbReference>
<organism evidence="12 13">
    <name type="scientific">Dioscorea zingiberensis</name>
    <dbReference type="NCBI Taxonomy" id="325984"/>
    <lineage>
        <taxon>Eukaryota</taxon>
        <taxon>Viridiplantae</taxon>
        <taxon>Streptophyta</taxon>
        <taxon>Embryophyta</taxon>
        <taxon>Tracheophyta</taxon>
        <taxon>Spermatophyta</taxon>
        <taxon>Magnoliopsida</taxon>
        <taxon>Liliopsida</taxon>
        <taxon>Dioscoreales</taxon>
        <taxon>Dioscoreaceae</taxon>
        <taxon>Dioscorea</taxon>
    </lineage>
</organism>
<keyword evidence="4 10" id="KW-0812">Transmembrane</keyword>
<comment type="similarity">
    <text evidence="2">Belongs to the steroid 5-alpha reductase family.</text>
</comment>
<dbReference type="Gene3D" id="3.10.20.90">
    <property type="entry name" value="Phosphatidylinositol 3-kinase Catalytic Subunit, Chain A, domain 1"/>
    <property type="match status" value="1"/>
</dbReference>
<evidence type="ECO:0000256" key="1">
    <source>
        <dbReference type="ARBA" id="ARBA00004141"/>
    </source>
</evidence>
<evidence type="ECO:0000256" key="3">
    <source>
        <dbReference type="ARBA" id="ARBA00022516"/>
    </source>
</evidence>
<dbReference type="InterPro" id="IPR001104">
    <property type="entry name" value="3-oxo-5_a-steroid_4-DH_C"/>
</dbReference>
<dbReference type="OrthoDB" id="540503at2759"/>
<dbReference type="AlphaFoldDB" id="A0A9D5HTP5"/>
<dbReference type="Proteomes" id="UP001085076">
    <property type="component" value="Miscellaneous, Linkage group lg01"/>
</dbReference>
<comment type="caution">
    <text evidence="12">The sequence shown here is derived from an EMBL/GenBank/DDBJ whole genome shotgun (WGS) entry which is preliminary data.</text>
</comment>
<keyword evidence="6" id="KW-0560">Oxidoreductase</keyword>
<dbReference type="InterPro" id="IPR039357">
    <property type="entry name" value="SRD5A/TECR"/>
</dbReference>
<keyword evidence="7" id="KW-0443">Lipid metabolism</keyword>
<dbReference type="GO" id="GO:0016627">
    <property type="term" value="F:oxidoreductase activity, acting on the CH-CH group of donors"/>
    <property type="evidence" value="ECO:0007669"/>
    <property type="project" value="InterPro"/>
</dbReference>
<evidence type="ECO:0000256" key="9">
    <source>
        <dbReference type="SAM" id="MobiDB-lite"/>
    </source>
</evidence>
<evidence type="ECO:0000256" key="4">
    <source>
        <dbReference type="ARBA" id="ARBA00022692"/>
    </source>
</evidence>
<protein>
    <recommendedName>
        <fullName evidence="11">3-oxo-5-alpha-steroid 4-dehydrogenase C-terminal domain-containing protein</fullName>
    </recommendedName>
</protein>
<sequence length="353" mass="40578">MKVSVVSRSGREIIKGGIELNDQATVSDLQNAIHARTKKYYPSRQRLTLPLQPGTQGKPVVLSPKKSLRDYCEGNSNNLTVVFKDLGVQVSYSTLFFWEYLGPLVIYPIFYYFPVYKYFGYEGERVIHPVQTYALYYWCFHYFKRIMETFFVHRFSHATSPLSNVFRNCAYYWTFGTYIAYYVNHPLYTPVSDLQMKIGLGFGIICQISNLYCHLILRSLRSPDGNGGYQIPRGFLFNIVTCANYTTEIYQWLGFNIATQTVAGYVFLVVAAFIMTNWALAKHRRLKKLFDGKEGRPRYPRRWTGGPAESGGRRGHGSHSLTVTGRSLSESRCSKCLDLKLPREDGAFWVEDS</sequence>
<gene>
    <name evidence="12" type="ORF">J5N97_006123</name>
</gene>
<keyword evidence="13" id="KW-1185">Reference proteome</keyword>
<evidence type="ECO:0000256" key="8">
    <source>
        <dbReference type="ARBA" id="ARBA00023136"/>
    </source>
</evidence>
<feature type="compositionally biased region" description="Polar residues" evidence="9">
    <location>
        <begin position="321"/>
        <end position="331"/>
    </location>
</feature>
<dbReference type="CDD" id="cd01801">
    <property type="entry name" value="Ubl_TECR_like"/>
    <property type="match status" value="1"/>
</dbReference>
<accession>A0A9D5HTP5</accession>
<dbReference type="FunFam" id="3.10.20.90:FF:000269">
    <property type="entry name" value="Very-long-chain enoyl-CoA reductase"/>
    <property type="match status" value="1"/>
</dbReference>
<feature type="transmembrane region" description="Helical" evidence="10">
    <location>
        <begin position="262"/>
        <end position="280"/>
    </location>
</feature>
<keyword evidence="3" id="KW-0444">Lipid biosynthesis</keyword>
<evidence type="ECO:0000256" key="5">
    <source>
        <dbReference type="ARBA" id="ARBA00022989"/>
    </source>
</evidence>
<feature type="region of interest" description="Disordered" evidence="9">
    <location>
        <begin position="298"/>
        <end position="331"/>
    </location>
</feature>
<name>A0A9D5HTP5_9LILI</name>
<reference evidence="12" key="1">
    <citation type="submission" date="2021-03" db="EMBL/GenBank/DDBJ databases">
        <authorList>
            <person name="Li Z."/>
            <person name="Yang C."/>
        </authorList>
    </citation>
    <scope>NUCLEOTIDE SEQUENCE</scope>
    <source>
        <strain evidence="12">Dzin_1.0</strain>
        <tissue evidence="12">Leaf</tissue>
    </source>
</reference>
<dbReference type="PROSITE" id="PS50244">
    <property type="entry name" value="S5A_REDUCTASE"/>
    <property type="match status" value="1"/>
</dbReference>
<evidence type="ECO:0000313" key="13">
    <source>
        <dbReference type="Proteomes" id="UP001085076"/>
    </source>
</evidence>
<keyword evidence="8 10" id="KW-0472">Membrane</keyword>
<feature type="domain" description="3-oxo-5-alpha-steroid 4-dehydrogenase C-terminal" evidence="11">
    <location>
        <begin position="159"/>
        <end position="291"/>
    </location>
</feature>
<dbReference type="GO" id="GO:0042761">
    <property type="term" value="P:very long-chain fatty acid biosynthetic process"/>
    <property type="evidence" value="ECO:0007669"/>
    <property type="project" value="TreeGrafter"/>
</dbReference>
<proteinExistence type="inferred from homology"/>
<keyword evidence="5 10" id="KW-1133">Transmembrane helix</keyword>
<evidence type="ECO:0000259" key="11">
    <source>
        <dbReference type="Pfam" id="PF02544"/>
    </source>
</evidence>
<evidence type="ECO:0000256" key="10">
    <source>
        <dbReference type="SAM" id="Phobius"/>
    </source>
</evidence>
<reference evidence="12" key="2">
    <citation type="journal article" date="2022" name="Hortic Res">
        <title>The genome of Dioscorea zingiberensis sheds light on the biosynthesis, origin and evolution of the medicinally important diosgenin saponins.</title>
        <authorList>
            <person name="Li Y."/>
            <person name="Tan C."/>
            <person name="Li Z."/>
            <person name="Guo J."/>
            <person name="Li S."/>
            <person name="Chen X."/>
            <person name="Wang C."/>
            <person name="Dai X."/>
            <person name="Yang H."/>
            <person name="Song W."/>
            <person name="Hou L."/>
            <person name="Xu J."/>
            <person name="Tong Z."/>
            <person name="Xu A."/>
            <person name="Yuan X."/>
            <person name="Wang W."/>
            <person name="Yang Q."/>
            <person name="Chen L."/>
            <person name="Sun Z."/>
            <person name="Wang K."/>
            <person name="Pan B."/>
            <person name="Chen J."/>
            <person name="Bao Y."/>
            <person name="Liu F."/>
            <person name="Qi X."/>
            <person name="Gang D.R."/>
            <person name="Wen J."/>
            <person name="Li J."/>
        </authorList>
    </citation>
    <scope>NUCLEOTIDE SEQUENCE</scope>
    <source>
        <strain evidence="12">Dzin_1.0</strain>
    </source>
</reference>
<dbReference type="PANTHER" id="PTHR10556">
    <property type="entry name" value="3-OXO-5-ALPHA-STEROID 4-DEHYDROGENASE"/>
    <property type="match status" value="1"/>
</dbReference>
<dbReference type="EMBL" id="JAGGNH010000001">
    <property type="protein sequence ID" value="KAJ0987767.1"/>
    <property type="molecule type" value="Genomic_DNA"/>
</dbReference>
<evidence type="ECO:0000256" key="2">
    <source>
        <dbReference type="ARBA" id="ARBA00007742"/>
    </source>
</evidence>
<evidence type="ECO:0000313" key="12">
    <source>
        <dbReference type="EMBL" id="KAJ0987767.1"/>
    </source>
</evidence>
<dbReference type="Pfam" id="PF02544">
    <property type="entry name" value="Steroid_dh"/>
    <property type="match status" value="1"/>
</dbReference>